<dbReference type="PROSITE" id="PS51384">
    <property type="entry name" value="FAD_FR"/>
    <property type="match status" value="1"/>
</dbReference>
<feature type="transmembrane region" description="Helical" evidence="14">
    <location>
        <begin position="211"/>
        <end position="229"/>
    </location>
</feature>
<dbReference type="EMBL" id="LJBN01000123">
    <property type="protein sequence ID" value="OOQ87710.1"/>
    <property type="molecule type" value="Genomic_DNA"/>
</dbReference>
<dbReference type="InterPro" id="IPR017938">
    <property type="entry name" value="Riboflavin_synthase-like_b-brl"/>
</dbReference>
<comment type="similarity">
    <text evidence="2">Belongs to the ferric reductase (FRE) family.</text>
</comment>
<dbReference type="AlphaFoldDB" id="A0A1S9RQY0"/>
<evidence type="ECO:0000313" key="17">
    <source>
        <dbReference type="Proteomes" id="UP000190744"/>
    </source>
</evidence>
<name>A0A1S9RQY0_PENBI</name>
<gene>
    <name evidence="16" type="ORF">PEBR_16199</name>
</gene>
<keyword evidence="9" id="KW-0560">Oxidoreductase</keyword>
<feature type="domain" description="FAD-binding FR-type" evidence="15">
    <location>
        <begin position="280"/>
        <end position="395"/>
    </location>
</feature>
<keyword evidence="10" id="KW-0406">Ion transport</keyword>
<dbReference type="SUPFAM" id="SSF63380">
    <property type="entry name" value="Riboflavin synthase domain-like"/>
    <property type="match status" value="1"/>
</dbReference>
<dbReference type="GO" id="GO:0005886">
    <property type="term" value="C:plasma membrane"/>
    <property type="evidence" value="ECO:0007669"/>
    <property type="project" value="UniProtKB-SubCell"/>
</dbReference>
<keyword evidence="7" id="KW-0249">Electron transport</keyword>
<dbReference type="SFLD" id="SFLDS00052">
    <property type="entry name" value="Ferric_Reductase_Domain"/>
    <property type="match status" value="1"/>
</dbReference>
<reference evidence="17" key="1">
    <citation type="submission" date="2015-09" db="EMBL/GenBank/DDBJ databases">
        <authorList>
            <person name="Fill T.P."/>
            <person name="Baretta J.F."/>
            <person name="de Almeida L.G."/>
            <person name="Rocha M."/>
            <person name="de Souza D.H."/>
            <person name="Malavazi I."/>
            <person name="Cerdeira L.T."/>
            <person name="Hong H."/>
            <person name="Samborskyy M."/>
            <person name="de Vasconcelos A.T."/>
            <person name="Leadlay P."/>
            <person name="Rodrigues-Filho E."/>
        </authorList>
    </citation>
    <scope>NUCLEOTIDE SEQUENCE [LARGE SCALE GENOMIC DNA]</scope>
    <source>
        <strain evidence="17">LaBioMMi 136</strain>
    </source>
</reference>
<evidence type="ECO:0000256" key="2">
    <source>
        <dbReference type="ARBA" id="ARBA00006278"/>
    </source>
</evidence>
<organism evidence="16 17">
    <name type="scientific">Penicillium brasilianum</name>
    <dbReference type="NCBI Taxonomy" id="104259"/>
    <lineage>
        <taxon>Eukaryota</taxon>
        <taxon>Fungi</taxon>
        <taxon>Dikarya</taxon>
        <taxon>Ascomycota</taxon>
        <taxon>Pezizomycotina</taxon>
        <taxon>Eurotiomycetes</taxon>
        <taxon>Eurotiomycetidae</taxon>
        <taxon>Eurotiales</taxon>
        <taxon>Aspergillaceae</taxon>
        <taxon>Penicillium</taxon>
    </lineage>
</organism>
<dbReference type="PANTHER" id="PTHR32361:SF9">
    <property type="entry name" value="FERRIC REDUCTASE TRANSMEMBRANE COMPONENT 3-RELATED"/>
    <property type="match status" value="1"/>
</dbReference>
<proteinExistence type="inferred from homology"/>
<feature type="transmembrane region" description="Helical" evidence="14">
    <location>
        <begin position="178"/>
        <end position="199"/>
    </location>
</feature>
<dbReference type="SFLD" id="SFLDG01168">
    <property type="entry name" value="Ferric_reductase_subgroup_(FRE"/>
    <property type="match status" value="1"/>
</dbReference>
<dbReference type="CDD" id="cd06186">
    <property type="entry name" value="NOX_Duox_like_FAD_NADP"/>
    <property type="match status" value="1"/>
</dbReference>
<feature type="transmembrane region" description="Helical" evidence="14">
    <location>
        <begin position="22"/>
        <end position="43"/>
    </location>
</feature>
<dbReference type="Pfam" id="PF01794">
    <property type="entry name" value="Ferric_reduct"/>
    <property type="match status" value="1"/>
</dbReference>
<evidence type="ECO:0000256" key="11">
    <source>
        <dbReference type="ARBA" id="ARBA00023136"/>
    </source>
</evidence>
<dbReference type="GO" id="GO:0052851">
    <property type="term" value="F:ferric-chelate reductase (NADPH) activity"/>
    <property type="evidence" value="ECO:0007669"/>
    <property type="project" value="UniProtKB-EC"/>
</dbReference>
<dbReference type="Pfam" id="PF08030">
    <property type="entry name" value="NAD_binding_6"/>
    <property type="match status" value="1"/>
</dbReference>
<evidence type="ECO:0000256" key="10">
    <source>
        <dbReference type="ARBA" id="ARBA00023065"/>
    </source>
</evidence>
<dbReference type="InterPro" id="IPR013130">
    <property type="entry name" value="Fe3_Rdtase_TM_dom"/>
</dbReference>
<evidence type="ECO:0000256" key="6">
    <source>
        <dbReference type="ARBA" id="ARBA00022692"/>
    </source>
</evidence>
<dbReference type="InterPro" id="IPR017927">
    <property type="entry name" value="FAD-bd_FR_type"/>
</dbReference>
<comment type="subcellular location">
    <subcellularLocation>
        <location evidence="1">Cell membrane</location>
        <topology evidence="1">Multi-pass membrane protein</topology>
    </subcellularLocation>
</comment>
<evidence type="ECO:0000256" key="9">
    <source>
        <dbReference type="ARBA" id="ARBA00023002"/>
    </source>
</evidence>
<dbReference type="InterPro" id="IPR013121">
    <property type="entry name" value="Fe_red_NAD-bd_6"/>
</dbReference>
<evidence type="ECO:0000256" key="3">
    <source>
        <dbReference type="ARBA" id="ARBA00012668"/>
    </source>
</evidence>
<dbReference type="GO" id="GO:0006826">
    <property type="term" value="P:iron ion transport"/>
    <property type="evidence" value="ECO:0007669"/>
    <property type="project" value="UniProtKB-ARBA"/>
</dbReference>
<dbReference type="SUPFAM" id="SSF52343">
    <property type="entry name" value="Ferredoxin reductase-like, C-terminal NADP-linked domain"/>
    <property type="match status" value="1"/>
</dbReference>
<evidence type="ECO:0000256" key="12">
    <source>
        <dbReference type="ARBA" id="ARBA00023180"/>
    </source>
</evidence>
<dbReference type="GO" id="GO:0015677">
    <property type="term" value="P:copper ion import"/>
    <property type="evidence" value="ECO:0007669"/>
    <property type="project" value="TreeGrafter"/>
</dbReference>
<keyword evidence="11 14" id="KW-0472">Membrane</keyword>
<keyword evidence="12" id="KW-0325">Glycoprotein</keyword>
<dbReference type="Proteomes" id="UP000190744">
    <property type="component" value="Unassembled WGS sequence"/>
</dbReference>
<evidence type="ECO:0000256" key="8">
    <source>
        <dbReference type="ARBA" id="ARBA00022989"/>
    </source>
</evidence>
<evidence type="ECO:0000256" key="1">
    <source>
        <dbReference type="ARBA" id="ARBA00004651"/>
    </source>
</evidence>
<evidence type="ECO:0000256" key="4">
    <source>
        <dbReference type="ARBA" id="ARBA00022448"/>
    </source>
</evidence>
<evidence type="ECO:0000256" key="7">
    <source>
        <dbReference type="ARBA" id="ARBA00022982"/>
    </source>
</evidence>
<protein>
    <recommendedName>
        <fullName evidence="3">ferric-chelate reductase (NADPH)</fullName>
        <ecNumber evidence="3">1.16.1.9</ecNumber>
    </recommendedName>
</protein>
<dbReference type="InterPro" id="IPR013112">
    <property type="entry name" value="FAD-bd_8"/>
</dbReference>
<keyword evidence="6 14" id="KW-0812">Transmembrane</keyword>
<evidence type="ECO:0000256" key="14">
    <source>
        <dbReference type="SAM" id="Phobius"/>
    </source>
</evidence>
<dbReference type="GO" id="GO:0006879">
    <property type="term" value="P:intracellular iron ion homeostasis"/>
    <property type="evidence" value="ECO:0007669"/>
    <property type="project" value="TreeGrafter"/>
</dbReference>
<keyword evidence="5" id="KW-1003">Cell membrane</keyword>
<keyword evidence="4" id="KW-0813">Transport</keyword>
<feature type="transmembrane region" description="Helical" evidence="14">
    <location>
        <begin position="241"/>
        <end position="258"/>
    </location>
</feature>
<evidence type="ECO:0000259" key="15">
    <source>
        <dbReference type="PROSITE" id="PS51384"/>
    </source>
</evidence>
<dbReference type="EC" id="1.16.1.9" evidence="3"/>
<dbReference type="Gene3D" id="3.40.50.80">
    <property type="entry name" value="Nucleotide-binding domain of ferredoxin-NADP reductase (FNR) module"/>
    <property type="match status" value="1"/>
</dbReference>
<sequence>MGWPYRFLDLNPDEKSHRRELLAQYAFLSQTSVLIPIIGYGIYRLCAWLFAGKGAFDIAYSALRQSPGSTESTRELKGVSFQVLARRWRSLQWWLNGEVAPNWGLRSRWIAAIAWTSWLLVLCFLQTGHDYLHVTKRFGGVAAAQMPFLFILSMRTRFSLLAIIFGSSHEQLVHWHQLCGRIIMILLVLHGTWYINYFVQNGILADRLQHRHSITGLIALFLMAITAGTSLERVRRWSYRVFIYCHISIGLAIWPILLLHAKPLRLYAAEALALFIIDRVLRYLDTVTEPATLERVPQTELLRIWFPMTAAKLARFQAKPGQHVYLSIPSNLTCTGSKGILSNPFTVSEVTASEIVLVLRARRGPTTQTLRTHADRLKIHRLICIEGPYGGNLPVAEFISGAGRILLVAGGIGATFILPIYWALREQLELEAGASDRLHLVWALRSSAEADWATDSEKQTFSQSSNVQIHLTRNRFMGNTLNIAAPEEGTEMDELQESDDTIGGIKPLAGRPDLKDIVDETFSYQADERVAVIFCGPRGMGRELRGHMGKWVAKGREVIWHEESFGW</sequence>
<comment type="catalytic activity">
    <reaction evidence="13">
        <text>2 a Fe(II)-siderophore + NADP(+) + H(+) = 2 a Fe(III)-siderophore + NADPH</text>
        <dbReference type="Rhea" id="RHEA:28795"/>
        <dbReference type="Rhea" id="RHEA-COMP:11342"/>
        <dbReference type="Rhea" id="RHEA-COMP:11344"/>
        <dbReference type="ChEBI" id="CHEBI:15378"/>
        <dbReference type="ChEBI" id="CHEBI:29033"/>
        <dbReference type="ChEBI" id="CHEBI:29034"/>
        <dbReference type="ChEBI" id="CHEBI:57783"/>
        <dbReference type="ChEBI" id="CHEBI:58349"/>
        <dbReference type="EC" id="1.16.1.9"/>
    </reaction>
</comment>
<dbReference type="InterPro" id="IPR039261">
    <property type="entry name" value="FNR_nucleotide-bd"/>
</dbReference>
<accession>A0A1S9RQY0</accession>
<dbReference type="PANTHER" id="PTHR32361">
    <property type="entry name" value="FERRIC/CUPRIC REDUCTASE TRANSMEMBRANE COMPONENT"/>
    <property type="match status" value="1"/>
</dbReference>
<dbReference type="InterPro" id="IPR051410">
    <property type="entry name" value="Ferric/Cupric_Reductase"/>
</dbReference>
<dbReference type="Pfam" id="PF08022">
    <property type="entry name" value="FAD_binding_8"/>
    <property type="match status" value="1"/>
</dbReference>
<evidence type="ECO:0000256" key="5">
    <source>
        <dbReference type="ARBA" id="ARBA00022475"/>
    </source>
</evidence>
<comment type="caution">
    <text evidence="16">The sequence shown here is derived from an EMBL/GenBank/DDBJ whole genome shotgun (WGS) entry which is preliminary data.</text>
</comment>
<keyword evidence="8 14" id="KW-1133">Transmembrane helix</keyword>
<feature type="transmembrane region" description="Helical" evidence="14">
    <location>
        <begin position="148"/>
        <end position="166"/>
    </location>
</feature>
<feature type="transmembrane region" description="Helical" evidence="14">
    <location>
        <begin position="109"/>
        <end position="128"/>
    </location>
</feature>
<evidence type="ECO:0000313" key="16">
    <source>
        <dbReference type="EMBL" id="OOQ87710.1"/>
    </source>
</evidence>
<evidence type="ECO:0000256" key="13">
    <source>
        <dbReference type="ARBA" id="ARBA00048483"/>
    </source>
</evidence>